<keyword evidence="1" id="KW-1185">Reference proteome</keyword>
<organism evidence="1 2">
    <name type="scientific">Danio rerio</name>
    <name type="common">Zebrafish</name>
    <name type="synonym">Brachydanio rerio</name>
    <dbReference type="NCBI Taxonomy" id="7955"/>
    <lineage>
        <taxon>Eukaryota</taxon>
        <taxon>Metazoa</taxon>
        <taxon>Chordata</taxon>
        <taxon>Craniata</taxon>
        <taxon>Vertebrata</taxon>
        <taxon>Euteleostomi</taxon>
        <taxon>Actinopterygii</taxon>
        <taxon>Neopterygii</taxon>
        <taxon>Teleostei</taxon>
        <taxon>Ostariophysi</taxon>
        <taxon>Cypriniformes</taxon>
        <taxon>Danionidae</taxon>
        <taxon>Danioninae</taxon>
        <taxon>Danio</taxon>
    </lineage>
</organism>
<evidence type="ECO:0000313" key="2">
    <source>
        <dbReference type="RefSeq" id="XP_073798341.1"/>
    </source>
</evidence>
<proteinExistence type="predicted"/>
<gene>
    <name evidence="2" type="primary">zgc:158398</name>
    <name evidence="2" type="synonym">si:ch211-43o9.5</name>
</gene>
<accession>A0AC58IVT1</accession>
<dbReference type="RefSeq" id="XP_073798341.1">
    <property type="nucleotide sequence ID" value="XM_073942240.1"/>
</dbReference>
<protein>
    <submittedName>
        <fullName evidence="2">Uncharacterized protein isoform X1</fullName>
    </submittedName>
</protein>
<evidence type="ECO:0000313" key="1">
    <source>
        <dbReference type="Proteomes" id="UP000000437"/>
    </source>
</evidence>
<sequence>MGQWRPVSNLRNQASRQPPAVVFFLSLLMLSITFVCVGLYSQNHDINNPDISSDWNRVLGSVAGFKFCTHLNDSDLPLEEDSPPMVEHKDQTNISTRTTHVSLLVPLLFIGDVPDEAGISVTVMGSQLGMKGAAAKESVNISLLLRTDVPNNQTPAGTPNARTLTCVHFTALTHVLPQTPTPPECPAVEDGEKRASPVRAVAVQSYKHNYPQCFSLEYTPDPRLTVLLTKDEKALCRFHLLLVSAALLLICILMSLCGTFFSRSPRSYQGNDLQKESLLSP</sequence>
<dbReference type="Proteomes" id="UP000000437">
    <property type="component" value="Chromosome 25"/>
</dbReference>
<reference evidence="2" key="1">
    <citation type="submission" date="2025-08" db="UniProtKB">
        <authorList>
            <consortium name="RefSeq"/>
        </authorList>
    </citation>
    <scope>IDENTIFICATION</scope>
    <source>
        <strain evidence="2">Tuebingen</strain>
        <tissue evidence="2">Fibroblasts and whole tissue</tissue>
    </source>
</reference>
<name>A0AC58IVT1_DANRE</name>